<feature type="domain" description="N-acetyltransferase" evidence="1">
    <location>
        <begin position="1"/>
        <end position="137"/>
    </location>
</feature>
<dbReference type="PANTHER" id="PTHR43233:SF1">
    <property type="entry name" value="FAMILY N-ACETYLTRANSFERASE, PUTATIVE (AFU_ORTHOLOGUE AFUA_6G03350)-RELATED"/>
    <property type="match status" value="1"/>
</dbReference>
<dbReference type="SUPFAM" id="SSF55729">
    <property type="entry name" value="Acyl-CoA N-acyltransferases (Nat)"/>
    <property type="match status" value="1"/>
</dbReference>
<keyword evidence="3" id="KW-1185">Reference proteome</keyword>
<dbReference type="PANTHER" id="PTHR43233">
    <property type="entry name" value="FAMILY N-ACETYLTRANSFERASE, PUTATIVE (AFU_ORTHOLOGUE AFUA_6G03350)-RELATED"/>
    <property type="match status" value="1"/>
</dbReference>
<gene>
    <name evidence="2" type="ORF">HNR73_001920</name>
</gene>
<dbReference type="InterPro" id="IPR016181">
    <property type="entry name" value="Acyl_CoA_acyltransferase"/>
</dbReference>
<proteinExistence type="predicted"/>
<sequence length="137" mass="14623">MDLDYAVREGVPSVDEYRHLRGATGLGAKSVEASALGLPNTWFGVVVEHGGETVGMGRIIGDGGCFFQVVDICVLPEHQGRGLGKRIMAALTAAMETRMPEGAYVSLIADGEARRLYARYGFAEVMPASVGMARLFT</sequence>
<dbReference type="Pfam" id="PF13508">
    <property type="entry name" value="Acetyltransf_7"/>
    <property type="match status" value="1"/>
</dbReference>
<name>A0A841FQ40_9ACTN</name>
<reference evidence="2 3" key="1">
    <citation type="submission" date="2020-08" db="EMBL/GenBank/DDBJ databases">
        <title>Genomic Encyclopedia of Type Strains, Phase IV (KMG-IV): sequencing the most valuable type-strain genomes for metagenomic binning, comparative biology and taxonomic classification.</title>
        <authorList>
            <person name="Goeker M."/>
        </authorList>
    </citation>
    <scope>NUCLEOTIDE SEQUENCE [LARGE SCALE GENOMIC DNA]</scope>
    <source>
        <strain evidence="2 3">YIM 65646</strain>
    </source>
</reference>
<dbReference type="Proteomes" id="UP000548476">
    <property type="component" value="Unassembled WGS sequence"/>
</dbReference>
<dbReference type="PROSITE" id="PS51186">
    <property type="entry name" value="GNAT"/>
    <property type="match status" value="1"/>
</dbReference>
<evidence type="ECO:0000313" key="2">
    <source>
        <dbReference type="EMBL" id="MBB6034070.1"/>
    </source>
</evidence>
<organism evidence="2 3">
    <name type="scientific">Phytomonospora endophytica</name>
    <dbReference type="NCBI Taxonomy" id="714109"/>
    <lineage>
        <taxon>Bacteria</taxon>
        <taxon>Bacillati</taxon>
        <taxon>Actinomycetota</taxon>
        <taxon>Actinomycetes</taxon>
        <taxon>Micromonosporales</taxon>
        <taxon>Micromonosporaceae</taxon>
        <taxon>Phytomonospora</taxon>
    </lineage>
</organism>
<accession>A0A841FQ40</accession>
<dbReference type="GO" id="GO:0016747">
    <property type="term" value="F:acyltransferase activity, transferring groups other than amino-acyl groups"/>
    <property type="evidence" value="ECO:0007669"/>
    <property type="project" value="InterPro"/>
</dbReference>
<protein>
    <submittedName>
        <fullName evidence="2">Ribosomal protein S18 acetylase RimI-like enzyme</fullName>
    </submittedName>
</protein>
<evidence type="ECO:0000259" key="1">
    <source>
        <dbReference type="PROSITE" id="PS51186"/>
    </source>
</evidence>
<dbReference type="InterPro" id="IPR000182">
    <property type="entry name" value="GNAT_dom"/>
</dbReference>
<dbReference type="CDD" id="cd04301">
    <property type="entry name" value="NAT_SF"/>
    <property type="match status" value="1"/>
</dbReference>
<dbReference type="AlphaFoldDB" id="A0A841FQ40"/>
<keyword evidence="2" id="KW-0687">Ribonucleoprotein</keyword>
<comment type="caution">
    <text evidence="2">The sequence shown here is derived from an EMBL/GenBank/DDBJ whole genome shotgun (WGS) entry which is preliminary data.</text>
</comment>
<dbReference type="Gene3D" id="3.40.630.30">
    <property type="match status" value="1"/>
</dbReference>
<dbReference type="GO" id="GO:0005840">
    <property type="term" value="C:ribosome"/>
    <property type="evidence" value="ECO:0007669"/>
    <property type="project" value="UniProtKB-KW"/>
</dbReference>
<keyword evidence="2" id="KW-0689">Ribosomal protein</keyword>
<dbReference type="RefSeq" id="WP_184786966.1">
    <property type="nucleotide sequence ID" value="NZ_BONT01000044.1"/>
</dbReference>
<dbReference type="InterPro" id="IPR053144">
    <property type="entry name" value="Acetyltransferase_Butenolide"/>
</dbReference>
<dbReference type="EMBL" id="JACHGT010000004">
    <property type="protein sequence ID" value="MBB6034070.1"/>
    <property type="molecule type" value="Genomic_DNA"/>
</dbReference>
<evidence type="ECO:0000313" key="3">
    <source>
        <dbReference type="Proteomes" id="UP000548476"/>
    </source>
</evidence>